<dbReference type="Pfam" id="PF01424">
    <property type="entry name" value="R3H"/>
    <property type="match status" value="1"/>
</dbReference>
<dbReference type="InterPro" id="IPR039884">
    <property type="entry name" value="R3HC1/R3HCL"/>
</dbReference>
<feature type="compositionally biased region" description="Low complexity" evidence="1">
    <location>
        <begin position="148"/>
        <end position="173"/>
    </location>
</feature>
<reference evidence="3" key="2">
    <citation type="submission" date="2020-05" db="UniProtKB">
        <authorList>
            <consortium name="EnsemblMetazoa"/>
        </authorList>
    </citation>
    <scope>IDENTIFICATION</scope>
    <source>
        <strain evidence="3">A-37</strain>
    </source>
</reference>
<dbReference type="InterPro" id="IPR036867">
    <property type="entry name" value="R3H_dom_sf"/>
</dbReference>
<sequence>MLISHTQLVQKWFIHPLERVISDVRKRPKLDNSIVNRYLSAADDDFVYSVDLDIRRFVERANPKAVLIFPPFSSYRRFLIHKVCASRSFSQHDIVTFSIGIGDERRTVVCFKHQLLQDVKANSGKRFEEPTSGGVHGSSSATKPHYASWRSSTTPPTASTSTITTSSSWGASGNVHETASTTPTCSIKSVPLLG</sequence>
<dbReference type="InterPro" id="IPR001374">
    <property type="entry name" value="R3H_dom"/>
</dbReference>
<name>A0A182M0K2_9DIPT</name>
<proteinExistence type="predicted"/>
<dbReference type="SUPFAM" id="SSF82708">
    <property type="entry name" value="R3H domain"/>
    <property type="match status" value="1"/>
</dbReference>
<dbReference type="EnsemblMetazoa" id="ACUA006528-RA">
    <property type="protein sequence ID" value="ACUA006528-PA"/>
    <property type="gene ID" value="ACUA006528"/>
</dbReference>
<protein>
    <recommendedName>
        <fullName evidence="2">R3H domain-containing protein</fullName>
    </recommendedName>
</protein>
<evidence type="ECO:0000313" key="4">
    <source>
        <dbReference type="Proteomes" id="UP000075883"/>
    </source>
</evidence>
<dbReference type="GO" id="GO:0003676">
    <property type="term" value="F:nucleic acid binding"/>
    <property type="evidence" value="ECO:0007669"/>
    <property type="project" value="UniProtKB-UniRule"/>
</dbReference>
<evidence type="ECO:0000259" key="2">
    <source>
        <dbReference type="PROSITE" id="PS51061"/>
    </source>
</evidence>
<evidence type="ECO:0000256" key="1">
    <source>
        <dbReference type="SAM" id="MobiDB-lite"/>
    </source>
</evidence>
<accession>A0A182M0K2</accession>
<dbReference type="STRING" id="139723.A0A182M0K2"/>
<dbReference type="Proteomes" id="UP000075883">
    <property type="component" value="Unassembled WGS sequence"/>
</dbReference>
<dbReference type="PROSITE" id="PS51061">
    <property type="entry name" value="R3H"/>
    <property type="match status" value="1"/>
</dbReference>
<feature type="region of interest" description="Disordered" evidence="1">
    <location>
        <begin position="125"/>
        <end position="182"/>
    </location>
</feature>
<dbReference type="EMBL" id="AXCM01002151">
    <property type="status" value="NOT_ANNOTATED_CDS"/>
    <property type="molecule type" value="Genomic_DNA"/>
</dbReference>
<evidence type="ECO:0000313" key="3">
    <source>
        <dbReference type="EnsemblMetazoa" id="ACUA006528-PA"/>
    </source>
</evidence>
<dbReference type="EMBL" id="AXCM01002150">
    <property type="status" value="NOT_ANNOTATED_CDS"/>
    <property type="molecule type" value="Genomic_DNA"/>
</dbReference>
<dbReference type="EMBL" id="AXCM01002152">
    <property type="status" value="NOT_ANNOTATED_CDS"/>
    <property type="molecule type" value="Genomic_DNA"/>
</dbReference>
<organism evidence="3 4">
    <name type="scientific">Anopheles culicifacies</name>
    <dbReference type="NCBI Taxonomy" id="139723"/>
    <lineage>
        <taxon>Eukaryota</taxon>
        <taxon>Metazoa</taxon>
        <taxon>Ecdysozoa</taxon>
        <taxon>Arthropoda</taxon>
        <taxon>Hexapoda</taxon>
        <taxon>Insecta</taxon>
        <taxon>Pterygota</taxon>
        <taxon>Neoptera</taxon>
        <taxon>Endopterygota</taxon>
        <taxon>Diptera</taxon>
        <taxon>Nematocera</taxon>
        <taxon>Culicoidea</taxon>
        <taxon>Culicidae</taxon>
        <taxon>Anophelinae</taxon>
        <taxon>Anopheles</taxon>
        <taxon>culicifacies species complex</taxon>
    </lineage>
</organism>
<dbReference type="PANTHER" id="PTHR21678">
    <property type="entry name" value="GROWTH INHIBITION AND DIFFERENTIATION RELATED PROTEIN 88"/>
    <property type="match status" value="1"/>
</dbReference>
<keyword evidence="4" id="KW-1185">Reference proteome</keyword>
<reference evidence="4" key="1">
    <citation type="submission" date="2013-09" db="EMBL/GenBank/DDBJ databases">
        <title>The Genome Sequence of Anopheles culicifacies species A.</title>
        <authorList>
            <consortium name="The Broad Institute Genomics Platform"/>
            <person name="Neafsey D.E."/>
            <person name="Besansky N."/>
            <person name="Howell P."/>
            <person name="Walton C."/>
            <person name="Young S.K."/>
            <person name="Zeng Q."/>
            <person name="Gargeya S."/>
            <person name="Fitzgerald M."/>
            <person name="Haas B."/>
            <person name="Abouelleil A."/>
            <person name="Allen A.W."/>
            <person name="Alvarado L."/>
            <person name="Arachchi H.M."/>
            <person name="Berlin A.M."/>
            <person name="Chapman S.B."/>
            <person name="Gainer-Dewar J."/>
            <person name="Goldberg J."/>
            <person name="Griggs A."/>
            <person name="Gujja S."/>
            <person name="Hansen M."/>
            <person name="Howarth C."/>
            <person name="Imamovic A."/>
            <person name="Ireland A."/>
            <person name="Larimer J."/>
            <person name="McCowan C."/>
            <person name="Murphy C."/>
            <person name="Pearson M."/>
            <person name="Poon T.W."/>
            <person name="Priest M."/>
            <person name="Roberts A."/>
            <person name="Saif S."/>
            <person name="Shea T."/>
            <person name="Sisk P."/>
            <person name="Sykes S."/>
            <person name="Wortman J."/>
            <person name="Nusbaum C."/>
            <person name="Birren B."/>
        </authorList>
    </citation>
    <scope>NUCLEOTIDE SEQUENCE [LARGE SCALE GENOMIC DNA]</scope>
    <source>
        <strain evidence="4">A-37</strain>
    </source>
</reference>
<dbReference type="AlphaFoldDB" id="A0A182M0K2"/>
<dbReference type="VEuPathDB" id="VectorBase:ACUA006528"/>
<feature type="domain" description="R3H" evidence="2">
    <location>
        <begin position="44"/>
        <end position="113"/>
    </location>
</feature>
<dbReference type="Gene3D" id="3.30.1370.50">
    <property type="entry name" value="R3H-like domain"/>
    <property type="match status" value="1"/>
</dbReference>
<dbReference type="PANTHER" id="PTHR21678:SF0">
    <property type="entry name" value="C3H1-TYPE DOMAIN-CONTAINING PROTEIN"/>
    <property type="match status" value="1"/>
</dbReference>